<evidence type="ECO:0000256" key="6">
    <source>
        <dbReference type="ARBA" id="ARBA00023277"/>
    </source>
</evidence>
<evidence type="ECO:0000256" key="7">
    <source>
        <dbReference type="ARBA" id="ARBA00023295"/>
    </source>
</evidence>
<evidence type="ECO:0000256" key="3">
    <source>
        <dbReference type="ARBA" id="ARBA00022651"/>
    </source>
</evidence>
<evidence type="ECO:0000256" key="8">
    <source>
        <dbReference type="ARBA" id="ARBA00023326"/>
    </source>
</evidence>
<dbReference type="EMBL" id="CP025746">
    <property type="protein sequence ID" value="QAA34382.1"/>
    <property type="molecule type" value="Genomic_DNA"/>
</dbReference>
<dbReference type="GO" id="GO:0031176">
    <property type="term" value="F:endo-1,4-beta-xylanase activity"/>
    <property type="evidence" value="ECO:0007669"/>
    <property type="project" value="UniProtKB-EC"/>
</dbReference>
<evidence type="ECO:0000256" key="10">
    <source>
        <dbReference type="RuleBase" id="RU361174"/>
    </source>
</evidence>
<proteinExistence type="inferred from homology"/>
<keyword evidence="5 10" id="KW-0378">Hydrolase</keyword>
<dbReference type="RefSeq" id="WP_128215097.1">
    <property type="nucleotide sequence ID" value="NZ_CP025746.1"/>
</dbReference>
<keyword evidence="4 11" id="KW-0732">Signal</keyword>
<protein>
    <recommendedName>
        <fullName evidence="10">Beta-xylanase</fullName>
        <ecNumber evidence="10">3.2.1.8</ecNumber>
    </recommendedName>
</protein>
<dbReference type="InterPro" id="IPR017853">
    <property type="entry name" value="GH"/>
</dbReference>
<sequence>MLKTKIIKFCTIALSLTLLVSLSTSKNTNAAMSHSKFLGNIISNNIPSNFDTYWNQVTPENATKWGSVEANRGNMNWSGADLAYNYAKSKNFQFKFHTLVWGSQEPDWISKLSAADQKAEVSEWIQAAGKRYSGAAFVDVVNEPLHTKPSYRNAIGGDGATGWDWIVWSFEQARKAFPNSKLLLNEYGIIGDPNAANNYVKIANILKSKGLIDGIGIQCHQFNMDNVSVATMKTVLNTLSSTGLPIYVSELDISGDDSTQLARYQQKFPVLWENPNVKGITLWGYIQNQTWKPDTYLITSSGAERPALKWLKSYLSTH</sequence>
<evidence type="ECO:0000256" key="1">
    <source>
        <dbReference type="ARBA" id="ARBA00000681"/>
    </source>
</evidence>
<evidence type="ECO:0000259" key="12">
    <source>
        <dbReference type="PROSITE" id="PS51760"/>
    </source>
</evidence>
<dbReference type="SUPFAM" id="SSF51445">
    <property type="entry name" value="(Trans)glycosidases"/>
    <property type="match status" value="1"/>
</dbReference>
<evidence type="ECO:0000313" key="13">
    <source>
        <dbReference type="EMBL" id="QAA34382.1"/>
    </source>
</evidence>
<dbReference type="AlphaFoldDB" id="A0A3R5U848"/>
<evidence type="ECO:0000256" key="11">
    <source>
        <dbReference type="SAM" id="SignalP"/>
    </source>
</evidence>
<dbReference type="Gene3D" id="3.20.20.80">
    <property type="entry name" value="Glycosidases"/>
    <property type="match status" value="1"/>
</dbReference>
<evidence type="ECO:0000256" key="5">
    <source>
        <dbReference type="ARBA" id="ARBA00022801"/>
    </source>
</evidence>
<evidence type="ECO:0000256" key="9">
    <source>
        <dbReference type="PROSITE-ProRule" id="PRU10061"/>
    </source>
</evidence>
<dbReference type="GO" id="GO:0045493">
    <property type="term" value="P:xylan catabolic process"/>
    <property type="evidence" value="ECO:0007669"/>
    <property type="project" value="UniProtKB-KW"/>
</dbReference>
<feature type="domain" description="GH10" evidence="12">
    <location>
        <begin position="43"/>
        <end position="314"/>
    </location>
</feature>
<evidence type="ECO:0000256" key="2">
    <source>
        <dbReference type="ARBA" id="ARBA00007495"/>
    </source>
</evidence>
<evidence type="ECO:0000313" key="14">
    <source>
        <dbReference type="Proteomes" id="UP000286268"/>
    </source>
</evidence>
<evidence type="ECO:0000256" key="4">
    <source>
        <dbReference type="ARBA" id="ARBA00022729"/>
    </source>
</evidence>
<dbReference type="InterPro" id="IPR031158">
    <property type="entry name" value="GH10_AS"/>
</dbReference>
<dbReference type="PANTHER" id="PTHR31490">
    <property type="entry name" value="GLYCOSYL HYDROLASE"/>
    <property type="match status" value="1"/>
</dbReference>
<dbReference type="Pfam" id="PF00331">
    <property type="entry name" value="Glyco_hydro_10"/>
    <property type="match status" value="1"/>
</dbReference>
<gene>
    <name evidence="13" type="ORF">C1I91_23590</name>
</gene>
<feature type="signal peptide" evidence="11">
    <location>
        <begin position="1"/>
        <end position="30"/>
    </location>
</feature>
<dbReference type="SMART" id="SM00633">
    <property type="entry name" value="Glyco_10"/>
    <property type="match status" value="1"/>
</dbReference>
<dbReference type="OrthoDB" id="9809277at2"/>
<feature type="active site" description="Nucleophile" evidence="9">
    <location>
        <position position="250"/>
    </location>
</feature>
<keyword evidence="7 10" id="KW-0326">Glycosidase</keyword>
<keyword evidence="3 13" id="KW-0858">Xylan degradation</keyword>
<dbReference type="KEGG" id="cmah:C1I91_23590"/>
<organism evidence="13 14">
    <name type="scientific">Clostridium manihotivorum</name>
    <dbReference type="NCBI Taxonomy" id="2320868"/>
    <lineage>
        <taxon>Bacteria</taxon>
        <taxon>Bacillati</taxon>
        <taxon>Bacillota</taxon>
        <taxon>Clostridia</taxon>
        <taxon>Eubacteriales</taxon>
        <taxon>Clostridiaceae</taxon>
        <taxon>Clostridium</taxon>
    </lineage>
</organism>
<dbReference type="InterPro" id="IPR001000">
    <property type="entry name" value="GH10_dom"/>
</dbReference>
<dbReference type="SMR" id="A0A3R5U848"/>
<dbReference type="InterPro" id="IPR044846">
    <property type="entry name" value="GH10"/>
</dbReference>
<reference evidence="13 14" key="1">
    <citation type="submission" date="2018-01" db="EMBL/GenBank/DDBJ databases">
        <title>Genome Sequencing and Assembly of Anaerobacter polyendosporus strain CT4.</title>
        <authorList>
            <person name="Tachaapaikoon C."/>
            <person name="Sutheeworapong S."/>
            <person name="Jenjaroenpun P."/>
            <person name="Wongsurawat T."/>
            <person name="Nookeaw I."/>
            <person name="Cheawchanlertfa P."/>
            <person name="Kosugi A."/>
            <person name="Cheevadhanarak S."/>
            <person name="Ratanakhanokchai K."/>
        </authorList>
    </citation>
    <scope>NUCLEOTIDE SEQUENCE [LARGE SCALE GENOMIC DNA]</scope>
    <source>
        <strain evidence="13 14">CT4</strain>
    </source>
</reference>
<comment type="similarity">
    <text evidence="2 10">Belongs to the glycosyl hydrolase 10 (cellulase F) family.</text>
</comment>
<comment type="catalytic activity">
    <reaction evidence="1 10">
        <text>Endohydrolysis of (1-&gt;4)-beta-D-xylosidic linkages in xylans.</text>
        <dbReference type="EC" id="3.2.1.8"/>
    </reaction>
</comment>
<dbReference type="PROSITE" id="PS51760">
    <property type="entry name" value="GH10_2"/>
    <property type="match status" value="1"/>
</dbReference>
<accession>A0A3R5U848</accession>
<dbReference type="EC" id="3.2.1.8" evidence="10"/>
<keyword evidence="6 10" id="KW-0119">Carbohydrate metabolism</keyword>
<dbReference type="Proteomes" id="UP000286268">
    <property type="component" value="Chromosome"/>
</dbReference>
<keyword evidence="8 10" id="KW-0624">Polysaccharide degradation</keyword>
<dbReference type="PRINTS" id="PR00134">
    <property type="entry name" value="GLHYDRLASE10"/>
</dbReference>
<keyword evidence="14" id="KW-1185">Reference proteome</keyword>
<feature type="chain" id="PRO_5018643966" description="Beta-xylanase" evidence="11">
    <location>
        <begin position="31"/>
        <end position="318"/>
    </location>
</feature>
<dbReference type="PANTHER" id="PTHR31490:SF88">
    <property type="entry name" value="BETA-XYLANASE"/>
    <property type="match status" value="1"/>
</dbReference>
<dbReference type="PROSITE" id="PS00591">
    <property type="entry name" value="GH10_1"/>
    <property type="match status" value="1"/>
</dbReference>
<name>A0A3R5U848_9CLOT</name>